<feature type="compositionally biased region" description="Basic and acidic residues" evidence="5">
    <location>
        <begin position="256"/>
        <end position="266"/>
    </location>
</feature>
<protein>
    <recommendedName>
        <fullName evidence="4">Transcription factor</fullName>
        <shortName evidence="4">bHLH transcription factor</shortName>
    </recommendedName>
    <alternativeName>
        <fullName evidence="4">Basic helix-loop-helix protein</fullName>
    </alternativeName>
</protein>
<feature type="region of interest" description="Disordered" evidence="5">
    <location>
        <begin position="237"/>
        <end position="295"/>
    </location>
</feature>
<evidence type="ECO:0000256" key="2">
    <source>
        <dbReference type="ARBA" id="ARBA00023163"/>
    </source>
</evidence>
<dbReference type="GO" id="GO:0003700">
    <property type="term" value="F:DNA-binding transcription factor activity"/>
    <property type="evidence" value="ECO:0007669"/>
    <property type="project" value="InterPro"/>
</dbReference>
<evidence type="ECO:0000256" key="4">
    <source>
        <dbReference type="RuleBase" id="RU369104"/>
    </source>
</evidence>
<accession>A0AAN9RWR8</accession>
<dbReference type="PANTHER" id="PTHR11514:SF43">
    <property type="entry name" value="TRANSCRIPTION FACTOR MYC2"/>
    <property type="match status" value="1"/>
</dbReference>
<dbReference type="GO" id="GO:0000976">
    <property type="term" value="F:transcription cis-regulatory region binding"/>
    <property type="evidence" value="ECO:0007669"/>
    <property type="project" value="TreeGrafter"/>
</dbReference>
<feature type="compositionally biased region" description="Polar residues" evidence="5">
    <location>
        <begin position="1"/>
        <end position="20"/>
    </location>
</feature>
<feature type="compositionally biased region" description="Polar residues" evidence="5">
    <location>
        <begin position="242"/>
        <end position="254"/>
    </location>
</feature>
<comment type="caution">
    <text evidence="7">The sequence shown here is derived from an EMBL/GenBank/DDBJ whole genome shotgun (WGS) entry which is preliminary data.</text>
</comment>
<feature type="compositionally biased region" description="Low complexity" evidence="5">
    <location>
        <begin position="274"/>
        <end position="295"/>
    </location>
</feature>
<reference evidence="7 8" key="1">
    <citation type="submission" date="2024-01" db="EMBL/GenBank/DDBJ databases">
        <title>The genomes of 5 underutilized Papilionoideae crops provide insights into root nodulation and disease resistanc.</title>
        <authorList>
            <person name="Jiang F."/>
        </authorList>
    </citation>
    <scope>NUCLEOTIDE SEQUENCE [LARGE SCALE GENOMIC DNA]</scope>
    <source>
        <strain evidence="7">DUOXIRENSHENG_FW03</strain>
        <tissue evidence="7">Leaves</tissue>
    </source>
</reference>
<sequence>METCMTSSLWLATPQSETSRTPPPPAPPWQSQSPLQKRLQTLLDGARESWTYAIFWESAHDNFSGGSLLRWGDGYYRGGEEEKGEAKTTSWLEEQARRKKVLLELNTLIAGPEVCPDDVEEEVTDTVWFFLLSMIQSFVYDDSSLLGQAFFNSIPVWVTGPDRLSELGCQRARQGQVYGLRTLVCIPCGNGVVEVASTEVIFENPHLMNKVVALFNFSNPHALHTHHLLTRKEKRMREKASSKMQNCENSLSKQSRGKEKMSDDSKCYSWPLLSESSDGGSDSTFSNSDDYSGPS</sequence>
<keyword evidence="8" id="KW-1185">Reference proteome</keyword>
<comment type="subcellular location">
    <subcellularLocation>
        <location evidence="4">Nucleus</location>
    </subcellularLocation>
</comment>
<feature type="region of interest" description="Disordered" evidence="5">
    <location>
        <begin position="1"/>
        <end position="35"/>
    </location>
</feature>
<evidence type="ECO:0000313" key="7">
    <source>
        <dbReference type="EMBL" id="KAK7384737.1"/>
    </source>
</evidence>
<dbReference type="GO" id="GO:0005634">
    <property type="term" value="C:nucleus"/>
    <property type="evidence" value="ECO:0007669"/>
    <property type="project" value="UniProtKB-SubCell"/>
</dbReference>
<dbReference type="EMBL" id="JAYMYS010000008">
    <property type="protein sequence ID" value="KAK7384737.1"/>
    <property type="molecule type" value="Genomic_DNA"/>
</dbReference>
<dbReference type="PANTHER" id="PTHR11514">
    <property type="entry name" value="MYC"/>
    <property type="match status" value="1"/>
</dbReference>
<keyword evidence="3 4" id="KW-0539">Nucleus</keyword>
<organism evidence="7 8">
    <name type="scientific">Psophocarpus tetragonolobus</name>
    <name type="common">Winged bean</name>
    <name type="synonym">Dolichos tetragonolobus</name>
    <dbReference type="NCBI Taxonomy" id="3891"/>
    <lineage>
        <taxon>Eukaryota</taxon>
        <taxon>Viridiplantae</taxon>
        <taxon>Streptophyta</taxon>
        <taxon>Embryophyta</taxon>
        <taxon>Tracheophyta</taxon>
        <taxon>Spermatophyta</taxon>
        <taxon>Magnoliopsida</taxon>
        <taxon>eudicotyledons</taxon>
        <taxon>Gunneridae</taxon>
        <taxon>Pentapetalae</taxon>
        <taxon>rosids</taxon>
        <taxon>fabids</taxon>
        <taxon>Fabales</taxon>
        <taxon>Fabaceae</taxon>
        <taxon>Papilionoideae</taxon>
        <taxon>50 kb inversion clade</taxon>
        <taxon>NPAAA clade</taxon>
        <taxon>indigoferoid/millettioid clade</taxon>
        <taxon>Phaseoleae</taxon>
        <taxon>Psophocarpus</taxon>
    </lineage>
</organism>
<dbReference type="InterPro" id="IPR025610">
    <property type="entry name" value="MYC/MYB_N"/>
</dbReference>
<keyword evidence="1 4" id="KW-0805">Transcription regulation</keyword>
<name>A0AAN9RWR8_PSOTE</name>
<evidence type="ECO:0000259" key="6">
    <source>
        <dbReference type="Pfam" id="PF14215"/>
    </source>
</evidence>
<keyword evidence="2 4" id="KW-0804">Transcription</keyword>
<evidence type="ECO:0000256" key="1">
    <source>
        <dbReference type="ARBA" id="ARBA00023015"/>
    </source>
</evidence>
<evidence type="ECO:0000256" key="3">
    <source>
        <dbReference type="ARBA" id="ARBA00023242"/>
    </source>
</evidence>
<evidence type="ECO:0000256" key="5">
    <source>
        <dbReference type="SAM" id="MobiDB-lite"/>
    </source>
</evidence>
<feature type="domain" description="Transcription factor MYC/MYB N-terminal" evidence="6">
    <location>
        <begin position="35"/>
        <end position="215"/>
    </location>
</feature>
<dbReference type="AlphaFoldDB" id="A0AAN9RWR8"/>
<evidence type="ECO:0000313" key="8">
    <source>
        <dbReference type="Proteomes" id="UP001386955"/>
    </source>
</evidence>
<gene>
    <name evidence="7" type="ORF">VNO78_30438</name>
</gene>
<dbReference type="Pfam" id="PF14215">
    <property type="entry name" value="bHLH-MYC_N"/>
    <property type="match status" value="1"/>
</dbReference>
<dbReference type="InterPro" id="IPR045084">
    <property type="entry name" value="AIB/MYC-like"/>
</dbReference>
<dbReference type="Proteomes" id="UP001386955">
    <property type="component" value="Unassembled WGS sequence"/>
</dbReference>
<proteinExistence type="predicted"/>